<dbReference type="InterPro" id="IPR036388">
    <property type="entry name" value="WH-like_DNA-bd_sf"/>
</dbReference>
<dbReference type="RefSeq" id="WP_089612278.1">
    <property type="nucleotide sequence ID" value="NZ_CP022121.1"/>
</dbReference>
<name>A0ABT1Y7L8_9FIRM</name>
<dbReference type="Pfam" id="PF07553">
    <property type="entry name" value="Lipoprotein_Ltp"/>
    <property type="match status" value="2"/>
</dbReference>
<evidence type="ECO:0000259" key="3">
    <source>
        <dbReference type="Pfam" id="PF07553"/>
    </source>
</evidence>
<sequence>MNEKQRKPIYKRWWFIAIIAIFVIGAIGSIGEEDATVEKQPTEQVGATADADPLVAGEPKKEEPVKADVPREFKNALKSAQNYVNIMPFSKEGLYDQLTSEYGDQYPAEAAQYAIENVQVDYNEEALEAAKNYQKIMPMSDQELFDQLTSEHGDNYTDSQAQYAIDNLPE</sequence>
<feature type="transmembrane region" description="Helical" evidence="2">
    <location>
        <begin position="12"/>
        <end position="31"/>
    </location>
</feature>
<dbReference type="Gene3D" id="1.10.10.10">
    <property type="entry name" value="Winged helix-like DNA-binding domain superfamily/Winged helix DNA-binding domain"/>
    <property type="match status" value="2"/>
</dbReference>
<keyword evidence="2" id="KW-1133">Transmembrane helix</keyword>
<feature type="region of interest" description="Disordered" evidence="1">
    <location>
        <begin position="151"/>
        <end position="170"/>
    </location>
</feature>
<dbReference type="EMBL" id="JANPWE010000013">
    <property type="protein sequence ID" value="MCR6546870.1"/>
    <property type="molecule type" value="Genomic_DNA"/>
</dbReference>
<evidence type="ECO:0000313" key="5">
    <source>
        <dbReference type="Proteomes" id="UP001524944"/>
    </source>
</evidence>
<comment type="caution">
    <text evidence="4">The sequence shown here is derived from an EMBL/GenBank/DDBJ whole genome shotgun (WGS) entry which is preliminary data.</text>
</comment>
<accession>A0ABT1Y7L8</accession>
<evidence type="ECO:0000256" key="2">
    <source>
        <dbReference type="SAM" id="Phobius"/>
    </source>
</evidence>
<organism evidence="4 5">
    <name type="scientific">Dehalobacterium formicoaceticum</name>
    <dbReference type="NCBI Taxonomy" id="51515"/>
    <lineage>
        <taxon>Bacteria</taxon>
        <taxon>Bacillati</taxon>
        <taxon>Bacillota</taxon>
        <taxon>Clostridia</taxon>
        <taxon>Eubacteriales</taxon>
        <taxon>Peptococcaceae</taxon>
        <taxon>Dehalobacterium</taxon>
    </lineage>
</organism>
<feature type="domain" description="Putative host cell surface-exposed lipoprotein Ltp-like HTH region" evidence="3">
    <location>
        <begin position="74"/>
        <end position="118"/>
    </location>
</feature>
<feature type="domain" description="Putative host cell surface-exposed lipoprotein Ltp-like HTH region" evidence="3">
    <location>
        <begin position="121"/>
        <end position="168"/>
    </location>
</feature>
<keyword evidence="5" id="KW-1185">Reference proteome</keyword>
<evidence type="ECO:0000313" key="4">
    <source>
        <dbReference type="EMBL" id="MCR6546870.1"/>
    </source>
</evidence>
<gene>
    <name evidence="4" type="ORF">NVS47_15345</name>
</gene>
<keyword evidence="2" id="KW-0812">Transmembrane</keyword>
<protein>
    <submittedName>
        <fullName evidence="4">Ltp family lipoprotein</fullName>
    </submittedName>
</protein>
<proteinExistence type="predicted"/>
<keyword evidence="2" id="KW-0472">Membrane</keyword>
<evidence type="ECO:0000256" key="1">
    <source>
        <dbReference type="SAM" id="MobiDB-lite"/>
    </source>
</evidence>
<dbReference type="Proteomes" id="UP001524944">
    <property type="component" value="Unassembled WGS sequence"/>
</dbReference>
<dbReference type="InterPro" id="IPR011434">
    <property type="entry name" value="Ltp-like_HTH"/>
</dbReference>
<reference evidence="4 5" key="1">
    <citation type="submission" date="2022-08" db="EMBL/GenBank/DDBJ databases">
        <title>Proteogenomics of the novel Dehalobacterium formicoaceticum strain EZ94 highlights a key role of methyltransferases during anaerobic dichloromethane degradation.</title>
        <authorList>
            <person name="Wasmund K."/>
        </authorList>
    </citation>
    <scope>NUCLEOTIDE SEQUENCE [LARGE SCALE GENOMIC DNA]</scope>
    <source>
        <strain evidence="4 5">EZ94</strain>
    </source>
</reference>
<keyword evidence="4" id="KW-0449">Lipoprotein</keyword>
<feature type="region of interest" description="Disordered" evidence="1">
    <location>
        <begin position="38"/>
        <end position="65"/>
    </location>
</feature>